<reference evidence="4" key="1">
    <citation type="submission" date="2020-06" db="EMBL/GenBank/DDBJ databases">
        <authorList>
            <person name="Ji K."/>
            <person name="Li J."/>
        </authorList>
    </citation>
    <scope>NUCLEOTIDE SEQUENCE</scope>
    <source>
        <strain evidence="4">JKM2019</strain>
        <tissue evidence="4">Whole body</tissue>
    </source>
</reference>
<dbReference type="GO" id="GO:0007156">
    <property type="term" value="P:homophilic cell adhesion via plasma membrane adhesion molecules"/>
    <property type="evidence" value="ECO:0007669"/>
    <property type="project" value="TreeGrafter"/>
</dbReference>
<evidence type="ECO:0000256" key="1">
    <source>
        <dbReference type="ARBA" id="ARBA00023319"/>
    </source>
</evidence>
<protein>
    <submittedName>
        <fullName evidence="4">Hemicentin-like protein</fullName>
    </submittedName>
</protein>
<dbReference type="Pfam" id="PF13895">
    <property type="entry name" value="Ig_2"/>
    <property type="match status" value="1"/>
</dbReference>
<dbReference type="AlphaFoldDB" id="A0A9D4NVL1"/>
<reference evidence="4" key="2">
    <citation type="journal article" date="2021" name="World Allergy Organ. J.">
        <title>Chromosome-level assembly of Dermatophagoides farinae genome and transcriptome reveals two novel allergens Der f 37 and Der f 39.</title>
        <authorList>
            <person name="Chen J."/>
            <person name="Cai Z."/>
            <person name="Fan D."/>
            <person name="Hu J."/>
            <person name="Hou Y."/>
            <person name="He Y."/>
            <person name="Zhang Z."/>
            <person name="Zhao Z."/>
            <person name="Gao P."/>
            <person name="Hu W."/>
            <person name="Sun J."/>
            <person name="Li J."/>
            <person name="Ji K."/>
        </authorList>
    </citation>
    <scope>NUCLEOTIDE SEQUENCE</scope>
    <source>
        <strain evidence="4">JKM2019</strain>
    </source>
</reference>
<dbReference type="SMART" id="SM00409">
    <property type="entry name" value="IG"/>
    <property type="match status" value="3"/>
</dbReference>
<dbReference type="InterPro" id="IPR007110">
    <property type="entry name" value="Ig-like_dom"/>
</dbReference>
<feature type="transmembrane region" description="Helical" evidence="2">
    <location>
        <begin position="60"/>
        <end position="84"/>
    </location>
</feature>
<proteinExistence type="predicted"/>
<keyword evidence="2" id="KW-1133">Transmembrane helix</keyword>
<comment type="caution">
    <text evidence="4">The sequence shown here is derived from an EMBL/GenBank/DDBJ whole genome shotgun (WGS) entry which is preliminary data.</text>
</comment>
<keyword evidence="2" id="KW-0472">Membrane</keyword>
<dbReference type="PANTHER" id="PTHR45080">
    <property type="entry name" value="CONTACTIN 5"/>
    <property type="match status" value="1"/>
</dbReference>
<dbReference type="GO" id="GO:0008046">
    <property type="term" value="F:axon guidance receptor activity"/>
    <property type="evidence" value="ECO:0007669"/>
    <property type="project" value="TreeGrafter"/>
</dbReference>
<dbReference type="PANTHER" id="PTHR45080:SF33">
    <property type="entry name" value="IG-LIKE DOMAIN-CONTAINING PROTEIN"/>
    <property type="match status" value="1"/>
</dbReference>
<evidence type="ECO:0000313" key="4">
    <source>
        <dbReference type="EMBL" id="KAH7639106.1"/>
    </source>
</evidence>
<organism evidence="4">
    <name type="scientific">Dermatophagoides farinae</name>
    <name type="common">American house dust mite</name>
    <dbReference type="NCBI Taxonomy" id="6954"/>
    <lineage>
        <taxon>Eukaryota</taxon>
        <taxon>Metazoa</taxon>
        <taxon>Ecdysozoa</taxon>
        <taxon>Arthropoda</taxon>
        <taxon>Chelicerata</taxon>
        <taxon>Arachnida</taxon>
        <taxon>Acari</taxon>
        <taxon>Acariformes</taxon>
        <taxon>Sarcoptiformes</taxon>
        <taxon>Astigmata</taxon>
        <taxon>Psoroptidia</taxon>
        <taxon>Analgoidea</taxon>
        <taxon>Pyroglyphidae</taxon>
        <taxon>Dermatophagoidinae</taxon>
        <taxon>Dermatophagoides</taxon>
    </lineage>
</organism>
<dbReference type="OrthoDB" id="6512051at2759"/>
<dbReference type="InterPro" id="IPR036179">
    <property type="entry name" value="Ig-like_dom_sf"/>
</dbReference>
<dbReference type="Gene3D" id="2.60.40.10">
    <property type="entry name" value="Immunoglobulins"/>
    <property type="match status" value="4"/>
</dbReference>
<evidence type="ECO:0000256" key="2">
    <source>
        <dbReference type="SAM" id="Phobius"/>
    </source>
</evidence>
<feature type="domain" description="Ig-like" evidence="3">
    <location>
        <begin position="194"/>
        <end position="279"/>
    </location>
</feature>
<dbReference type="InterPro" id="IPR003599">
    <property type="entry name" value="Ig_sub"/>
</dbReference>
<dbReference type="SUPFAM" id="SSF48726">
    <property type="entry name" value="Immunoglobulin"/>
    <property type="match status" value="3"/>
</dbReference>
<gene>
    <name evidence="4" type="ORF">HUG17_3139</name>
</gene>
<dbReference type="GO" id="GO:0043025">
    <property type="term" value="C:neuronal cell body"/>
    <property type="evidence" value="ECO:0007669"/>
    <property type="project" value="TreeGrafter"/>
</dbReference>
<feature type="domain" description="Ig-like" evidence="3">
    <location>
        <begin position="284"/>
        <end position="375"/>
    </location>
</feature>
<name>A0A9D4NVL1_DERFA</name>
<feature type="domain" description="Ig-like" evidence="3">
    <location>
        <begin position="97"/>
        <end position="189"/>
    </location>
</feature>
<dbReference type="GO" id="GO:0030424">
    <property type="term" value="C:axon"/>
    <property type="evidence" value="ECO:0007669"/>
    <property type="project" value="TreeGrafter"/>
</dbReference>
<dbReference type="GO" id="GO:0050808">
    <property type="term" value="P:synapse organization"/>
    <property type="evidence" value="ECO:0007669"/>
    <property type="project" value="TreeGrafter"/>
</dbReference>
<dbReference type="InterPro" id="IPR013783">
    <property type="entry name" value="Ig-like_fold"/>
</dbReference>
<dbReference type="Proteomes" id="UP000828236">
    <property type="component" value="Unassembled WGS sequence"/>
</dbReference>
<sequence length="514" mass="57959">MKSTTTLSSSIYGGGFKSYDQDDHHHHHHKNSQQKDYNSQYNNFHHWQHRSSFMRQINNIMYHIYCLFGLIILANICFIITSAAEDENMEKISTLVPVFISKGGNIVERENAEIRLPCEIKDLGEHAFMWKFNTKFLYVGNLTVLQLNGVEKDMMSNGIIIKRLTNDLTGIYRCEISSNPPRMVQYNVSMHTAPVIIPNPANKDNKVVVSQDQPLVLQCNIATSSSLLPTTFQWKHNSKVIELNRTEFVVETIQLSDAGDVTCEARNEIGSRSHTFKVIVQAKPVITLSEQIVHGPVGTDVEVKCMAEAYPAAKIEWYYSSNNPIHVSTKHKIVNNMNEHSSTLTIFNVGTKDHQEYFCLSANSLGEAKAYFAVTGRPSKPKFTSPKVSNNGDTYQLEWVTFSQPPIKNTTLRVREIDHVNGQPGNWQIINVEPTVSDGTALKTKEPHRRQTYLLENLSQDKSYEVDVVVANEFGSTKSDVFVFSTSDFTSADATTLGMSFTMMIFVLLISVIA</sequence>
<dbReference type="PIRSF" id="PIRSF000615">
    <property type="entry name" value="TyrPK_CSF1-R"/>
    <property type="match status" value="1"/>
</dbReference>
<keyword evidence="2" id="KW-0812">Transmembrane</keyword>
<evidence type="ECO:0000259" key="3">
    <source>
        <dbReference type="PROSITE" id="PS50835"/>
    </source>
</evidence>
<feature type="transmembrane region" description="Helical" evidence="2">
    <location>
        <begin position="494"/>
        <end position="513"/>
    </location>
</feature>
<dbReference type="InterPro" id="IPR050958">
    <property type="entry name" value="Cell_Adh-Cytoskel_Orgn"/>
</dbReference>
<accession>A0A9D4NVL1</accession>
<dbReference type="SMART" id="SM00408">
    <property type="entry name" value="IGc2"/>
    <property type="match status" value="2"/>
</dbReference>
<dbReference type="GO" id="GO:0005886">
    <property type="term" value="C:plasma membrane"/>
    <property type="evidence" value="ECO:0007669"/>
    <property type="project" value="TreeGrafter"/>
</dbReference>
<keyword evidence="1" id="KW-0393">Immunoglobulin domain</keyword>
<dbReference type="InterPro" id="IPR003598">
    <property type="entry name" value="Ig_sub2"/>
</dbReference>
<dbReference type="EMBL" id="SDOV01000007">
    <property type="protein sequence ID" value="KAH7639106.1"/>
    <property type="molecule type" value="Genomic_DNA"/>
</dbReference>
<dbReference type="Pfam" id="PF13927">
    <property type="entry name" value="Ig_3"/>
    <property type="match status" value="1"/>
</dbReference>
<dbReference type="PROSITE" id="PS50835">
    <property type="entry name" value="IG_LIKE"/>
    <property type="match status" value="3"/>
</dbReference>